<accession>A0A9P0DQS5</accession>
<feature type="region of interest" description="Disordered" evidence="1">
    <location>
        <begin position="536"/>
        <end position="555"/>
    </location>
</feature>
<evidence type="ECO:0000313" key="3">
    <source>
        <dbReference type="Proteomes" id="UP001153737"/>
    </source>
</evidence>
<feature type="compositionally biased region" description="Basic and acidic residues" evidence="1">
    <location>
        <begin position="630"/>
        <end position="657"/>
    </location>
</feature>
<feature type="region of interest" description="Disordered" evidence="1">
    <location>
        <begin position="97"/>
        <end position="117"/>
    </location>
</feature>
<feature type="compositionally biased region" description="Basic residues" evidence="1">
    <location>
        <begin position="680"/>
        <end position="693"/>
    </location>
</feature>
<proteinExistence type="predicted"/>
<organism evidence="2 3">
    <name type="scientific">Phaedon cochleariae</name>
    <name type="common">Mustard beetle</name>
    <dbReference type="NCBI Taxonomy" id="80249"/>
    <lineage>
        <taxon>Eukaryota</taxon>
        <taxon>Metazoa</taxon>
        <taxon>Ecdysozoa</taxon>
        <taxon>Arthropoda</taxon>
        <taxon>Hexapoda</taxon>
        <taxon>Insecta</taxon>
        <taxon>Pterygota</taxon>
        <taxon>Neoptera</taxon>
        <taxon>Endopterygota</taxon>
        <taxon>Coleoptera</taxon>
        <taxon>Polyphaga</taxon>
        <taxon>Cucujiformia</taxon>
        <taxon>Chrysomeloidea</taxon>
        <taxon>Chrysomelidae</taxon>
        <taxon>Chrysomelinae</taxon>
        <taxon>Chrysomelini</taxon>
        <taxon>Phaedon</taxon>
    </lineage>
</organism>
<reference evidence="2" key="1">
    <citation type="submission" date="2022-01" db="EMBL/GenBank/DDBJ databases">
        <authorList>
            <person name="King R."/>
        </authorList>
    </citation>
    <scope>NUCLEOTIDE SEQUENCE</scope>
</reference>
<keyword evidence="3" id="KW-1185">Reference proteome</keyword>
<dbReference type="EMBL" id="OU896710">
    <property type="protein sequence ID" value="CAH1164779.1"/>
    <property type="molecule type" value="Genomic_DNA"/>
</dbReference>
<reference evidence="2" key="2">
    <citation type="submission" date="2022-10" db="EMBL/GenBank/DDBJ databases">
        <authorList>
            <consortium name="ENA_rothamsted_submissions"/>
            <consortium name="culmorum"/>
            <person name="King R."/>
        </authorList>
    </citation>
    <scope>NUCLEOTIDE SEQUENCE</scope>
</reference>
<dbReference type="Proteomes" id="UP001153737">
    <property type="component" value="Chromosome 4"/>
</dbReference>
<sequence>MSRPMNMLRTRRKDTNVKPNRSGFRFSRLDRKSSRGMIYENEDLRLKTININAEVESRQSDIKKLKRENEMLKKGLWYLRDEYDKLEKLVKDKKIGFSSSSTTCSTSSDSESCSSFSEASEEVETAQNMKNVQRTNMKNIHEHFDLLSVVTEETSAENSELPSNRTSLAYQETVLQPDQSYPDYQISRSHTLPALEKSPTHFFSPIQTSKSFDDNSFNHQIQGQLFPEEAYPEEPTQDIMYPGERAQDTLYPEELYRNGFGSASGNLPEDFQSRKIVRTDANCFYQNMVLVSKRLEPEIEVQAMEKSSSDLIVKLDNRDFGNSASRSTVSSGGNLEQLLNDIESISQRGSNEHAEFNGLSEGINTKTEILQDPSMKENGEDPTEKPFKSELNVVLMPNPMPLIGIDKYRNIQRSLESLNAKPLEELSVSNQNLCVIPPPKHLLDSPIIPNSAPAIGVHSGNHDPEANPFFFGNFKNNYVDSEQFGMKYGSDNFFRETHQKLDASRLEKNCGSRTNLIDIISPDQAFTENEENLKFKTTKTQNSDSEKPKEEAKSDKLSIRKKVCIHFKGKKDRSKKPFFNSDSSIPKTPDERKHPLWNSRDKIAPPETPSTESRKFVLEPKTTSSSDSKTSNDKKIGQLEKKDSGSDKKESGNEKKTTKSSSASPERKHVQLKEDVTVGGKKHRKHKRTTDRARLRRQSTLADQGRSFRERSYSVCTDRSNMLEHRLGFGSSLYFDEFSDDRERTNSQSSCETAENARKMSMMPNVPLSGKVPWCGCWGNGCL</sequence>
<dbReference type="AlphaFoldDB" id="A0A9P0DQS5"/>
<feature type="compositionally biased region" description="Basic and acidic residues" evidence="1">
    <location>
        <begin position="665"/>
        <end position="676"/>
    </location>
</feature>
<gene>
    <name evidence="2" type="ORF">PHAECO_LOCUS8175</name>
</gene>
<evidence type="ECO:0000256" key="1">
    <source>
        <dbReference type="SAM" id="MobiDB-lite"/>
    </source>
</evidence>
<feature type="region of interest" description="Disordered" evidence="1">
    <location>
        <begin position="354"/>
        <end position="385"/>
    </location>
</feature>
<feature type="compositionally biased region" description="Basic and acidic residues" evidence="1">
    <location>
        <begin position="544"/>
        <end position="555"/>
    </location>
</feature>
<feature type="region of interest" description="Disordered" evidence="1">
    <location>
        <begin position="572"/>
        <end position="693"/>
    </location>
</feature>
<feature type="compositionally biased region" description="Basic and acidic residues" evidence="1">
    <location>
        <begin position="588"/>
        <end position="604"/>
    </location>
</feature>
<feature type="region of interest" description="Disordered" evidence="1">
    <location>
        <begin position="1"/>
        <end position="22"/>
    </location>
</feature>
<feature type="compositionally biased region" description="Basic and acidic residues" evidence="1">
    <location>
        <begin position="374"/>
        <end position="385"/>
    </location>
</feature>
<protein>
    <submittedName>
        <fullName evidence="2">Uncharacterized protein</fullName>
    </submittedName>
</protein>
<name>A0A9P0DQS5_PHACE</name>
<dbReference type="OrthoDB" id="6363430at2759"/>
<feature type="compositionally biased region" description="Low complexity" evidence="1">
    <location>
        <begin position="98"/>
        <end position="117"/>
    </location>
</feature>
<evidence type="ECO:0000313" key="2">
    <source>
        <dbReference type="EMBL" id="CAH1164779.1"/>
    </source>
</evidence>